<organism evidence="10 11">
    <name type="scientific">Chaetoceros tenuissimus</name>
    <dbReference type="NCBI Taxonomy" id="426638"/>
    <lineage>
        <taxon>Eukaryota</taxon>
        <taxon>Sar</taxon>
        <taxon>Stramenopiles</taxon>
        <taxon>Ochrophyta</taxon>
        <taxon>Bacillariophyta</taxon>
        <taxon>Coscinodiscophyceae</taxon>
        <taxon>Chaetocerotophycidae</taxon>
        <taxon>Chaetocerotales</taxon>
        <taxon>Chaetocerotaceae</taxon>
        <taxon>Chaetoceros</taxon>
    </lineage>
</organism>
<keyword evidence="6" id="KW-0175">Coiled coil</keyword>
<keyword evidence="5" id="KW-0539">Nucleus</keyword>
<evidence type="ECO:0000313" key="11">
    <source>
        <dbReference type="Proteomes" id="UP001054902"/>
    </source>
</evidence>
<evidence type="ECO:0000259" key="8">
    <source>
        <dbReference type="Pfam" id="PF05499"/>
    </source>
</evidence>
<evidence type="ECO:0008006" key="12">
    <source>
        <dbReference type="Google" id="ProtNLM"/>
    </source>
</evidence>
<feature type="compositionally biased region" description="Polar residues" evidence="7">
    <location>
        <begin position="349"/>
        <end position="364"/>
    </location>
</feature>
<keyword evidence="2" id="KW-0156">Chromatin regulator</keyword>
<protein>
    <recommendedName>
        <fullName evidence="12">SWR1-complex protein 4</fullName>
    </recommendedName>
</protein>
<feature type="domain" description="DNA methyltransferase 1-associated 1" evidence="8">
    <location>
        <begin position="404"/>
        <end position="472"/>
    </location>
</feature>
<dbReference type="PANTHER" id="PTHR12855:SF10">
    <property type="entry name" value="DNA METHYLTRANSFERASE 1-ASSOCIATED PROTEIN 1"/>
    <property type="match status" value="1"/>
</dbReference>
<accession>A0AAD3CLZ3</accession>
<comment type="caution">
    <text evidence="10">The sequence shown here is derived from an EMBL/GenBank/DDBJ whole genome shotgun (WGS) entry which is preliminary data.</text>
</comment>
<dbReference type="PANTHER" id="PTHR12855">
    <property type="entry name" value="DNA METHYLTRANSFERASE 1-ASSOCIATED PROTEIN 1 FAMILY MEMBER"/>
    <property type="match status" value="1"/>
</dbReference>
<dbReference type="Pfam" id="PF05499">
    <property type="entry name" value="DMAP1"/>
    <property type="match status" value="1"/>
</dbReference>
<feature type="compositionally biased region" description="Basic residues" evidence="7">
    <location>
        <begin position="544"/>
        <end position="554"/>
    </location>
</feature>
<evidence type="ECO:0000256" key="3">
    <source>
        <dbReference type="ARBA" id="ARBA00023015"/>
    </source>
</evidence>
<evidence type="ECO:0000256" key="4">
    <source>
        <dbReference type="ARBA" id="ARBA00023163"/>
    </source>
</evidence>
<comment type="subcellular location">
    <subcellularLocation>
        <location evidence="1">Nucleus</location>
    </subcellularLocation>
</comment>
<dbReference type="GO" id="GO:0000812">
    <property type="term" value="C:Swr1 complex"/>
    <property type="evidence" value="ECO:0007669"/>
    <property type="project" value="TreeGrafter"/>
</dbReference>
<dbReference type="GO" id="GO:0006338">
    <property type="term" value="P:chromatin remodeling"/>
    <property type="evidence" value="ECO:0007669"/>
    <property type="project" value="InterPro"/>
</dbReference>
<dbReference type="EMBL" id="BLLK01000022">
    <property type="protein sequence ID" value="GFH47189.1"/>
    <property type="molecule type" value="Genomic_DNA"/>
</dbReference>
<keyword evidence="11" id="KW-1185">Reference proteome</keyword>
<evidence type="ECO:0000256" key="5">
    <source>
        <dbReference type="ARBA" id="ARBA00023242"/>
    </source>
</evidence>
<keyword evidence="4" id="KW-0804">Transcription</keyword>
<dbReference type="InterPro" id="IPR027109">
    <property type="entry name" value="Swc4/Dmap1"/>
</dbReference>
<keyword evidence="3" id="KW-0805">Transcription regulation</keyword>
<sequence length="600" mass="65750">MGDVAAILGVSSNAPTPVGTKETSHQQPSISNNADKKSEQNASTKHNKNLHTAFTKPVLAALTNEDPSKHESASLPPIVPAAVKINNKFISSQKKARPWTWAPFASHARNDGLLLNHWVRAGVEYPEYPFARFNIHLDALDYKSQSPNPVEFYEMYLKDDDWTMAETDTLLELCRVYELRWPVIIDRWIGKYTSCLTQKRVEDLQHRYYTIGMILNQQMVEKAALLEAQNLQKAMGQNMSDGLKHQHAIVNNIATSASNPNVKQMVDGNGVKATMQPKINITGTGTTNQATFDLETEKQRRNILSKIWQRSKEEELEEESLRAELKLVETQLRKLKKNGGHIIAAGKNTPASSRGPSPVPLSSQSNDASFAMLDPQFVSSQPVPMPGTPYLQSGRLKDPATGGPMSINKTTLRHMEQILKELKIPDRPLPTKRVCDMYDNVRKASLTLLTLQKAMHKKESEVLARRNRLEKVAGTAVAKEAQLKAEAASKAAAEAAEKAAKEKAAAEKAAEKAAAKSKSKSSSKKGTTKKKSTTKKKPAGEGTKKRKAPAKKKKSTGEGNKTSKSANTPPTDSKTATTNAPAPAPASATEENPKKKAKTS</sequence>
<feature type="compositionally biased region" description="Low complexity" evidence="7">
    <location>
        <begin position="575"/>
        <end position="590"/>
    </location>
</feature>
<feature type="compositionally biased region" description="Polar residues" evidence="7">
    <location>
        <begin position="557"/>
        <end position="574"/>
    </location>
</feature>
<feature type="domain" description="DAMP1 SANT/Myb-like" evidence="9">
    <location>
        <begin position="128"/>
        <end position="212"/>
    </location>
</feature>
<dbReference type="InterPro" id="IPR032563">
    <property type="entry name" value="DAMP1_SANT-like"/>
</dbReference>
<feature type="region of interest" description="Disordered" evidence="7">
    <location>
        <begin position="8"/>
        <end position="50"/>
    </location>
</feature>
<dbReference type="AlphaFoldDB" id="A0AAD3CLZ3"/>
<dbReference type="Gene3D" id="1.10.10.60">
    <property type="entry name" value="Homeodomain-like"/>
    <property type="match status" value="1"/>
</dbReference>
<proteinExistence type="predicted"/>
<evidence type="ECO:0000259" key="9">
    <source>
        <dbReference type="Pfam" id="PF16282"/>
    </source>
</evidence>
<feature type="region of interest" description="Disordered" evidence="7">
    <location>
        <begin position="343"/>
        <end position="364"/>
    </location>
</feature>
<feature type="compositionally biased region" description="Basic and acidic residues" evidence="7">
    <location>
        <begin position="498"/>
        <end position="514"/>
    </location>
</feature>
<evidence type="ECO:0000256" key="6">
    <source>
        <dbReference type="SAM" id="Coils"/>
    </source>
</evidence>
<evidence type="ECO:0000256" key="2">
    <source>
        <dbReference type="ARBA" id="ARBA00022853"/>
    </source>
</evidence>
<dbReference type="GO" id="GO:0000122">
    <property type="term" value="P:negative regulation of transcription by RNA polymerase II"/>
    <property type="evidence" value="ECO:0007669"/>
    <property type="project" value="TreeGrafter"/>
</dbReference>
<evidence type="ECO:0000256" key="1">
    <source>
        <dbReference type="ARBA" id="ARBA00004123"/>
    </source>
</evidence>
<feature type="compositionally biased region" description="Basic residues" evidence="7">
    <location>
        <begin position="515"/>
        <end position="537"/>
    </location>
</feature>
<dbReference type="GO" id="GO:0006281">
    <property type="term" value="P:DNA repair"/>
    <property type="evidence" value="ECO:0007669"/>
    <property type="project" value="InterPro"/>
</dbReference>
<dbReference type="GO" id="GO:0035267">
    <property type="term" value="C:NuA4 histone acetyltransferase complex"/>
    <property type="evidence" value="ECO:0007669"/>
    <property type="project" value="InterPro"/>
</dbReference>
<dbReference type="Proteomes" id="UP001054902">
    <property type="component" value="Unassembled WGS sequence"/>
</dbReference>
<dbReference type="Pfam" id="PF16282">
    <property type="entry name" value="SANT_DAMP1_like"/>
    <property type="match status" value="1"/>
</dbReference>
<gene>
    <name evidence="10" type="ORF">CTEN210_03664</name>
</gene>
<evidence type="ECO:0000313" key="10">
    <source>
        <dbReference type="EMBL" id="GFH47189.1"/>
    </source>
</evidence>
<feature type="region of interest" description="Disordered" evidence="7">
    <location>
        <begin position="498"/>
        <end position="600"/>
    </location>
</feature>
<reference evidence="10 11" key="1">
    <citation type="journal article" date="2021" name="Sci. Rep.">
        <title>The genome of the diatom Chaetoceros tenuissimus carries an ancient integrated fragment of an extant virus.</title>
        <authorList>
            <person name="Hongo Y."/>
            <person name="Kimura K."/>
            <person name="Takaki Y."/>
            <person name="Yoshida Y."/>
            <person name="Baba S."/>
            <person name="Kobayashi G."/>
            <person name="Nagasaki K."/>
            <person name="Hano T."/>
            <person name="Tomaru Y."/>
        </authorList>
    </citation>
    <scope>NUCLEOTIDE SEQUENCE [LARGE SCALE GENOMIC DNA]</scope>
    <source>
        <strain evidence="10 11">NIES-3715</strain>
    </source>
</reference>
<evidence type="ECO:0000256" key="7">
    <source>
        <dbReference type="SAM" id="MobiDB-lite"/>
    </source>
</evidence>
<feature type="coiled-coil region" evidence="6">
    <location>
        <begin position="311"/>
        <end position="338"/>
    </location>
</feature>
<dbReference type="GO" id="GO:0003714">
    <property type="term" value="F:transcription corepressor activity"/>
    <property type="evidence" value="ECO:0007669"/>
    <property type="project" value="TreeGrafter"/>
</dbReference>
<dbReference type="InterPro" id="IPR008468">
    <property type="entry name" value="DMAP1"/>
</dbReference>
<name>A0AAD3CLZ3_9STRA</name>